<proteinExistence type="predicted"/>
<feature type="compositionally biased region" description="Basic and acidic residues" evidence="2">
    <location>
        <begin position="414"/>
        <end position="433"/>
    </location>
</feature>
<dbReference type="Proteomes" id="UP001595698">
    <property type="component" value="Unassembled WGS sequence"/>
</dbReference>
<accession>A0ABV8F402</accession>
<evidence type="ECO:0000256" key="3">
    <source>
        <dbReference type="SAM" id="Phobius"/>
    </source>
</evidence>
<evidence type="ECO:0000313" key="5">
    <source>
        <dbReference type="Proteomes" id="UP001595698"/>
    </source>
</evidence>
<organism evidence="4 5">
    <name type="scientific">Streptosporangium jomthongense</name>
    <dbReference type="NCBI Taxonomy" id="1193683"/>
    <lineage>
        <taxon>Bacteria</taxon>
        <taxon>Bacillati</taxon>
        <taxon>Actinomycetota</taxon>
        <taxon>Actinomycetes</taxon>
        <taxon>Streptosporangiales</taxon>
        <taxon>Streptosporangiaceae</taxon>
        <taxon>Streptosporangium</taxon>
    </lineage>
</organism>
<feature type="transmembrane region" description="Helical" evidence="3">
    <location>
        <begin position="56"/>
        <end position="73"/>
    </location>
</feature>
<feature type="compositionally biased region" description="Pro residues" evidence="2">
    <location>
        <begin position="387"/>
        <end position="402"/>
    </location>
</feature>
<dbReference type="InterPro" id="IPR025519">
    <property type="entry name" value="DUF4407"/>
</dbReference>
<sequence length="464" mass="51046">MRKFLITLSGAQPDIVRSCPTEHGKFEGIGGAVLTTGVLAIVSMTFALYSALGVSIFLAVPASVLWGLAIMSLDRWLVGSIQTDGPRRWRLVIPRILMAVLLGAVISTPLVLQIFKSEIDAQIVQIRQDRANSFTREQKKGDIGQDVTALRQSVADLRKVIASQGDVPQDPAKDPKIKALTAERDAQKKQADEYYDKWQCQLYGGPTCPRKGDGVVAKASKAAYDKANSRLDALNKQVEKRKRELTANDETTKQIRFEAAKAELPKVQEQLDAAVRRQSDLQESFDAENRSANGLLIRLRALNEVSGRDLTLNAARLLLFLLFLLIECLPVTVKMMQKPGNYEKILDLAARHEFRSVKDSFVPGVRTEGAGASPAMGEIWRRDAAPSPKPDTPGTVPMPPPRSDARDGSTTFETRPDTLDPDDGHVSLEDEALRQMPDTWVTRTTVSGQGAERSGGFELFPDDE</sequence>
<keyword evidence="3" id="KW-0472">Membrane</keyword>
<evidence type="ECO:0000256" key="1">
    <source>
        <dbReference type="SAM" id="Coils"/>
    </source>
</evidence>
<comment type="caution">
    <text evidence="4">The sequence shown here is derived from an EMBL/GenBank/DDBJ whole genome shotgun (WGS) entry which is preliminary data.</text>
</comment>
<dbReference type="Pfam" id="PF14362">
    <property type="entry name" value="DUF4407"/>
    <property type="match status" value="1"/>
</dbReference>
<keyword evidence="3" id="KW-0812">Transmembrane</keyword>
<feature type="transmembrane region" description="Helical" evidence="3">
    <location>
        <begin position="28"/>
        <end position="49"/>
    </location>
</feature>
<dbReference type="EMBL" id="JBHSBC010000021">
    <property type="protein sequence ID" value="MFC3982611.1"/>
    <property type="molecule type" value="Genomic_DNA"/>
</dbReference>
<keyword evidence="3" id="KW-1133">Transmembrane helix</keyword>
<evidence type="ECO:0000256" key="2">
    <source>
        <dbReference type="SAM" id="MobiDB-lite"/>
    </source>
</evidence>
<feature type="transmembrane region" description="Helical" evidence="3">
    <location>
        <begin position="93"/>
        <end position="112"/>
    </location>
</feature>
<gene>
    <name evidence="4" type="ORF">ACFOYY_20885</name>
</gene>
<feature type="coiled-coil region" evidence="1">
    <location>
        <begin position="177"/>
        <end position="277"/>
    </location>
</feature>
<keyword evidence="5" id="KW-1185">Reference proteome</keyword>
<evidence type="ECO:0000313" key="4">
    <source>
        <dbReference type="EMBL" id="MFC3982611.1"/>
    </source>
</evidence>
<name>A0ABV8F402_9ACTN</name>
<reference evidence="5" key="1">
    <citation type="journal article" date="2019" name="Int. J. Syst. Evol. Microbiol.">
        <title>The Global Catalogue of Microorganisms (GCM) 10K type strain sequencing project: providing services to taxonomists for standard genome sequencing and annotation.</title>
        <authorList>
            <consortium name="The Broad Institute Genomics Platform"/>
            <consortium name="The Broad Institute Genome Sequencing Center for Infectious Disease"/>
            <person name="Wu L."/>
            <person name="Ma J."/>
        </authorList>
    </citation>
    <scope>NUCLEOTIDE SEQUENCE [LARGE SCALE GENOMIC DNA]</scope>
    <source>
        <strain evidence="5">TBRC 7912</strain>
    </source>
</reference>
<feature type="region of interest" description="Disordered" evidence="2">
    <location>
        <begin position="365"/>
        <end position="464"/>
    </location>
</feature>
<dbReference type="RefSeq" id="WP_386190998.1">
    <property type="nucleotide sequence ID" value="NZ_JBHSBC010000021.1"/>
</dbReference>
<keyword evidence="1" id="KW-0175">Coiled coil</keyword>
<protein>
    <submittedName>
        <fullName evidence="4">DUF4407 domain-containing protein</fullName>
    </submittedName>
</protein>